<dbReference type="PANTHER" id="PTHR30562">
    <property type="entry name" value="UVRC/OXIDOREDUCTASE"/>
    <property type="match status" value="1"/>
</dbReference>
<dbReference type="SMART" id="SM00465">
    <property type="entry name" value="GIYc"/>
    <property type="match status" value="1"/>
</dbReference>
<keyword evidence="8" id="KW-0175">Coiled coil</keyword>
<dbReference type="InterPro" id="IPR004791">
    <property type="entry name" value="UvrC"/>
</dbReference>
<evidence type="ECO:0000256" key="6">
    <source>
        <dbReference type="ARBA" id="ARBA00023236"/>
    </source>
</evidence>
<dbReference type="CDD" id="cd10434">
    <property type="entry name" value="GIY-YIG_UvrC_Cho"/>
    <property type="match status" value="1"/>
</dbReference>
<evidence type="ECO:0000256" key="2">
    <source>
        <dbReference type="ARBA" id="ARBA00022763"/>
    </source>
</evidence>
<dbReference type="SUPFAM" id="SSF46600">
    <property type="entry name" value="C-terminal UvrC-binding domain of UvrB"/>
    <property type="match status" value="1"/>
</dbReference>
<comment type="function">
    <text evidence="7">The UvrABC repair system catalyzes the recognition and processing of DNA lesions. UvrC both incises the 5' and 3' sides of the lesion. The N-terminal half is responsible for the 3' incision and the C-terminal half is responsible for the 5' incision.</text>
</comment>
<comment type="subcellular location">
    <subcellularLocation>
        <location evidence="7">Cytoplasm</location>
    </subcellularLocation>
</comment>
<dbReference type="STRING" id="36842.SAMN02194393_01216"/>
<evidence type="ECO:0000256" key="7">
    <source>
        <dbReference type="HAMAP-Rule" id="MF_00203"/>
    </source>
</evidence>
<name>A0A1T5JIH2_9FIRM</name>
<dbReference type="FunFam" id="3.40.1440.10:FF:000001">
    <property type="entry name" value="UvrABC system protein C"/>
    <property type="match status" value="1"/>
</dbReference>
<dbReference type="SUPFAM" id="SSF47781">
    <property type="entry name" value="RuvA domain 2-like"/>
    <property type="match status" value="1"/>
</dbReference>
<reference evidence="12 13" key="1">
    <citation type="submission" date="2017-02" db="EMBL/GenBank/DDBJ databases">
        <authorList>
            <person name="Peterson S.W."/>
        </authorList>
    </citation>
    <scope>NUCLEOTIDE SEQUENCE [LARGE SCALE GENOMIC DNA]</scope>
    <source>
        <strain evidence="12 13">M1</strain>
    </source>
</reference>
<evidence type="ECO:0000313" key="12">
    <source>
        <dbReference type="EMBL" id="SKC51229.1"/>
    </source>
</evidence>
<keyword evidence="1 7" id="KW-0963">Cytoplasm</keyword>
<dbReference type="SUPFAM" id="SSF82771">
    <property type="entry name" value="GIY-YIG endonuclease"/>
    <property type="match status" value="1"/>
</dbReference>
<dbReference type="GO" id="GO:0006289">
    <property type="term" value="P:nucleotide-excision repair"/>
    <property type="evidence" value="ECO:0007669"/>
    <property type="project" value="UniProtKB-UniRule"/>
</dbReference>
<sequence>MFSIKEQLKKLPDKPGVYIMKDEMDDIIYIGKSKSLKKRVSQYFSNSKKHDPKVIAMVKCIKEFEYIITDTEVEALILEANLIKKHKPRYNIALKDDKNYPYIKVTVKDKYPRVIKTRKIIKDNAKYFGPYINVDAVNKTLETIEELFPLRKCNRNLETNKDRPCLNYHIKKCIGPCTGKINHQEYMEVVNQVILLLGGKHDILIAELKERMSEASEQLDFERAAKYRDRINALNNLLERQKIVSASDTDQDYISMARNSDKTCGMIFFVRAGKLIGREQHILEGTNDIKRSEILSTFVKQFYSGSAFIPKEILIDEKIEDDLLIEKWLSQKRGNKVVIKQPIKGEKKKLLELVHKNALEYLTKFEEKINRDKEYSESSLRELVGLLSLKKIPRRIEAYDISNIYGVFSVGSMVVFKDGKPLNSSYRRFRIRTIEGPNDYGSMQEVLFRRFKRGIEEKQMLKEQGISYVEGKFSFFPDLILIDGGKGQVKVVKEVLYALGVNIPVAGMVKDDKHRTKGLVFENADIFLDKQSYVFKLIARIQDEVHRFAITYHKTIRDKSLIQSVLDEIPGIGQKRKSELLKHFGSIGKIKKASIDELKQVEGMNEKIANNVYDFFRKDKA</sequence>
<dbReference type="InterPro" id="IPR041663">
    <property type="entry name" value="DisA/LigA_HHH"/>
</dbReference>
<comment type="subunit">
    <text evidence="7">Interacts with UvrB in an incision complex.</text>
</comment>
<comment type="similarity">
    <text evidence="7">Belongs to the UvrC family.</text>
</comment>
<feature type="coiled-coil region" evidence="8">
    <location>
        <begin position="205"/>
        <end position="244"/>
    </location>
</feature>
<keyword evidence="4 7" id="KW-0267">Excision nuclease</keyword>
<evidence type="ECO:0000256" key="5">
    <source>
        <dbReference type="ARBA" id="ARBA00023204"/>
    </source>
</evidence>
<proteinExistence type="inferred from homology"/>
<keyword evidence="5 7" id="KW-0234">DNA repair</keyword>
<organism evidence="12 13">
    <name type="scientific">Maledivibacter halophilus</name>
    <dbReference type="NCBI Taxonomy" id="36842"/>
    <lineage>
        <taxon>Bacteria</taxon>
        <taxon>Bacillati</taxon>
        <taxon>Bacillota</taxon>
        <taxon>Clostridia</taxon>
        <taxon>Peptostreptococcales</taxon>
        <taxon>Caminicellaceae</taxon>
        <taxon>Maledivibacter</taxon>
    </lineage>
</organism>
<dbReference type="PROSITE" id="PS50164">
    <property type="entry name" value="GIY_YIG"/>
    <property type="match status" value="1"/>
</dbReference>
<dbReference type="Pfam" id="PF12826">
    <property type="entry name" value="HHH_2"/>
    <property type="match status" value="1"/>
</dbReference>
<dbReference type="InterPro" id="IPR001162">
    <property type="entry name" value="UvrC_RNase_H_dom"/>
</dbReference>
<dbReference type="Pfam" id="PF08459">
    <property type="entry name" value="UvrC_RNaseH_dom"/>
    <property type="match status" value="1"/>
</dbReference>
<dbReference type="GO" id="GO:0003677">
    <property type="term" value="F:DNA binding"/>
    <property type="evidence" value="ECO:0007669"/>
    <property type="project" value="UniProtKB-UniRule"/>
</dbReference>
<dbReference type="InterPro" id="IPR047296">
    <property type="entry name" value="GIY-YIG_UvrC_Cho"/>
</dbReference>
<dbReference type="GO" id="GO:0009381">
    <property type="term" value="F:excinuclease ABC activity"/>
    <property type="evidence" value="ECO:0007669"/>
    <property type="project" value="UniProtKB-UniRule"/>
</dbReference>
<dbReference type="InterPro" id="IPR035901">
    <property type="entry name" value="GIY-YIG_endonuc_sf"/>
</dbReference>
<dbReference type="Gene3D" id="3.40.1440.10">
    <property type="entry name" value="GIY-YIG endonuclease"/>
    <property type="match status" value="1"/>
</dbReference>
<keyword evidence="13" id="KW-1185">Reference proteome</keyword>
<dbReference type="Pfam" id="PF22920">
    <property type="entry name" value="UvrC_RNaseH"/>
    <property type="match status" value="1"/>
</dbReference>
<dbReference type="NCBIfam" id="TIGR00194">
    <property type="entry name" value="uvrC"/>
    <property type="match status" value="1"/>
</dbReference>
<dbReference type="InterPro" id="IPR050066">
    <property type="entry name" value="UvrABC_protein_C"/>
</dbReference>
<evidence type="ECO:0000259" key="10">
    <source>
        <dbReference type="PROSITE" id="PS50164"/>
    </source>
</evidence>
<keyword evidence="6 7" id="KW-0742">SOS response</keyword>
<dbReference type="HAMAP" id="MF_00203">
    <property type="entry name" value="UvrC"/>
    <property type="match status" value="1"/>
</dbReference>
<dbReference type="SMART" id="SM00278">
    <property type="entry name" value="HhH1"/>
    <property type="match status" value="2"/>
</dbReference>
<dbReference type="Pfam" id="PF01541">
    <property type="entry name" value="GIY-YIG"/>
    <property type="match status" value="1"/>
</dbReference>
<feature type="domain" description="UVR" evidence="9">
    <location>
        <begin position="202"/>
        <end position="237"/>
    </location>
</feature>
<accession>A0A1T5JIH2</accession>
<dbReference type="InterPro" id="IPR038476">
    <property type="entry name" value="UvrC_RNase_H_dom_sf"/>
</dbReference>
<protein>
    <recommendedName>
        <fullName evidence="7">UvrABC system protein C</fullName>
        <shortName evidence="7">Protein UvrC</shortName>
    </recommendedName>
    <alternativeName>
        <fullName evidence="7">Excinuclease ABC subunit C</fullName>
    </alternativeName>
</protein>
<evidence type="ECO:0000259" key="9">
    <source>
        <dbReference type="PROSITE" id="PS50151"/>
    </source>
</evidence>
<dbReference type="Gene3D" id="1.10.150.20">
    <property type="entry name" value="5' to 3' exonuclease, C-terminal subdomain"/>
    <property type="match status" value="1"/>
</dbReference>
<evidence type="ECO:0000256" key="8">
    <source>
        <dbReference type="SAM" id="Coils"/>
    </source>
</evidence>
<dbReference type="Gene3D" id="4.10.860.10">
    <property type="entry name" value="UVR domain"/>
    <property type="match status" value="1"/>
</dbReference>
<dbReference type="PROSITE" id="PS50151">
    <property type="entry name" value="UVR"/>
    <property type="match status" value="1"/>
</dbReference>
<dbReference type="PANTHER" id="PTHR30562:SF1">
    <property type="entry name" value="UVRABC SYSTEM PROTEIN C"/>
    <property type="match status" value="1"/>
</dbReference>
<feature type="domain" description="GIY-YIG" evidence="10">
    <location>
        <begin position="13"/>
        <end position="92"/>
    </location>
</feature>
<keyword evidence="2 7" id="KW-0227">DNA damage</keyword>
<dbReference type="Gene3D" id="3.30.420.340">
    <property type="entry name" value="UvrC, RNAse H endonuclease domain"/>
    <property type="match status" value="1"/>
</dbReference>
<dbReference type="InterPro" id="IPR001943">
    <property type="entry name" value="UVR_dom"/>
</dbReference>
<dbReference type="RefSeq" id="WP_079490083.1">
    <property type="nucleotide sequence ID" value="NZ_FUZT01000002.1"/>
</dbReference>
<dbReference type="InterPro" id="IPR003583">
    <property type="entry name" value="Hlx-hairpin-Hlx_DNA-bd_motif"/>
</dbReference>
<evidence type="ECO:0000256" key="3">
    <source>
        <dbReference type="ARBA" id="ARBA00022769"/>
    </source>
</evidence>
<dbReference type="GO" id="GO:0009432">
    <property type="term" value="P:SOS response"/>
    <property type="evidence" value="ECO:0007669"/>
    <property type="project" value="UniProtKB-UniRule"/>
</dbReference>
<keyword evidence="3 7" id="KW-0228">DNA excision</keyword>
<dbReference type="GO" id="GO:0005737">
    <property type="term" value="C:cytoplasm"/>
    <property type="evidence" value="ECO:0007669"/>
    <property type="project" value="UniProtKB-SubCell"/>
</dbReference>
<dbReference type="Pfam" id="PF02151">
    <property type="entry name" value="UVR"/>
    <property type="match status" value="1"/>
</dbReference>
<dbReference type="OrthoDB" id="9804933at2"/>
<dbReference type="InterPro" id="IPR036876">
    <property type="entry name" value="UVR_dom_sf"/>
</dbReference>
<dbReference type="NCBIfam" id="NF001824">
    <property type="entry name" value="PRK00558.1-5"/>
    <property type="match status" value="1"/>
</dbReference>
<dbReference type="GO" id="GO:0009380">
    <property type="term" value="C:excinuclease repair complex"/>
    <property type="evidence" value="ECO:0007669"/>
    <property type="project" value="InterPro"/>
</dbReference>
<dbReference type="InterPro" id="IPR010994">
    <property type="entry name" value="RuvA_2-like"/>
</dbReference>
<dbReference type="Proteomes" id="UP000190285">
    <property type="component" value="Unassembled WGS sequence"/>
</dbReference>
<evidence type="ECO:0000256" key="1">
    <source>
        <dbReference type="ARBA" id="ARBA00022490"/>
    </source>
</evidence>
<dbReference type="AlphaFoldDB" id="A0A1T5JIH2"/>
<evidence type="ECO:0000259" key="11">
    <source>
        <dbReference type="PROSITE" id="PS50165"/>
    </source>
</evidence>
<evidence type="ECO:0000256" key="4">
    <source>
        <dbReference type="ARBA" id="ARBA00022881"/>
    </source>
</evidence>
<dbReference type="InterPro" id="IPR000305">
    <property type="entry name" value="GIY-YIG_endonuc"/>
</dbReference>
<dbReference type="EMBL" id="FUZT01000002">
    <property type="protein sequence ID" value="SKC51229.1"/>
    <property type="molecule type" value="Genomic_DNA"/>
</dbReference>
<evidence type="ECO:0000313" key="13">
    <source>
        <dbReference type="Proteomes" id="UP000190285"/>
    </source>
</evidence>
<dbReference type="PROSITE" id="PS50165">
    <property type="entry name" value="UVRC"/>
    <property type="match status" value="1"/>
</dbReference>
<gene>
    <name evidence="7" type="primary">uvrC</name>
    <name evidence="12" type="ORF">SAMN02194393_01216</name>
</gene>
<feature type="domain" description="UvrC family homology region profile" evidence="11">
    <location>
        <begin position="253"/>
        <end position="496"/>
    </location>
</feature>